<keyword evidence="2" id="KW-0472">Membrane</keyword>
<name>A0ABW1VAH9_9BACL</name>
<protein>
    <submittedName>
        <fullName evidence="4">LCP family protein</fullName>
    </submittedName>
</protein>
<evidence type="ECO:0000256" key="1">
    <source>
        <dbReference type="ARBA" id="ARBA00006068"/>
    </source>
</evidence>
<keyword evidence="2" id="KW-0812">Transmembrane</keyword>
<comment type="similarity">
    <text evidence="1">Belongs to the LytR/CpsA/Psr (LCP) family.</text>
</comment>
<dbReference type="Proteomes" id="UP001596233">
    <property type="component" value="Unassembled WGS sequence"/>
</dbReference>
<feature type="domain" description="Cell envelope-related transcriptional attenuator" evidence="3">
    <location>
        <begin position="104"/>
        <end position="285"/>
    </location>
</feature>
<dbReference type="PANTHER" id="PTHR33392">
    <property type="entry name" value="POLYISOPRENYL-TEICHOIC ACID--PEPTIDOGLYCAN TEICHOIC ACID TRANSFERASE TAGU"/>
    <property type="match status" value="1"/>
</dbReference>
<gene>
    <name evidence="4" type="ORF">ACFP56_19705</name>
</gene>
<accession>A0ABW1VAH9</accession>
<dbReference type="NCBIfam" id="TIGR00350">
    <property type="entry name" value="lytR_cpsA_psr"/>
    <property type="match status" value="1"/>
</dbReference>
<reference evidence="5" key="1">
    <citation type="journal article" date="2019" name="Int. J. Syst. Evol. Microbiol.">
        <title>The Global Catalogue of Microorganisms (GCM) 10K type strain sequencing project: providing services to taxonomists for standard genome sequencing and annotation.</title>
        <authorList>
            <consortium name="The Broad Institute Genomics Platform"/>
            <consortium name="The Broad Institute Genome Sequencing Center for Infectious Disease"/>
            <person name="Wu L."/>
            <person name="Ma J."/>
        </authorList>
    </citation>
    <scope>NUCLEOTIDE SEQUENCE [LARGE SCALE GENOMIC DNA]</scope>
    <source>
        <strain evidence="5">PCU 280</strain>
    </source>
</reference>
<dbReference type="RefSeq" id="WP_379237831.1">
    <property type="nucleotide sequence ID" value="NZ_JBHSTE010000008.1"/>
</dbReference>
<dbReference type="InterPro" id="IPR004474">
    <property type="entry name" value="LytR_CpsA_psr"/>
</dbReference>
<dbReference type="Gene3D" id="3.40.630.190">
    <property type="entry name" value="LCP protein"/>
    <property type="match status" value="1"/>
</dbReference>
<keyword evidence="2" id="KW-1133">Transmembrane helix</keyword>
<dbReference type="Pfam" id="PF03816">
    <property type="entry name" value="LytR_cpsA_psr"/>
    <property type="match status" value="1"/>
</dbReference>
<comment type="caution">
    <text evidence="4">The sequence shown here is derived from an EMBL/GenBank/DDBJ whole genome shotgun (WGS) entry which is preliminary data.</text>
</comment>
<dbReference type="InterPro" id="IPR050922">
    <property type="entry name" value="LytR/CpsA/Psr_CW_biosynth"/>
</dbReference>
<sequence length="375" mass="42224">MKNTQVEDHDTTQSSRIIKSQKSKRKQLILKVILIAAGILLLATGVIAYQITSNINRMIIPKPVIDAEQDGPIETPPVFSEEDEDFYLLVMGLDYRDNHNALLTDSIMVLHIIPQQSTIKLLSIPRDLLVENTRGSIVKINSLFSEGHILTRQQAKDNPSILSGDTIKLGNVTMDKAVLSGAIANTRNKLEEILDVSIQNTVLVNFNTLVALVDEVGGIEIDVKRSMKYRVTNLYLEPGLQTLNGEDALGYARFREDDRGRRYFASDFERGQQQQEVVKALADEIFTLKNSGKTLKLLAIVSENVQTDMDYADMYAMVTNYYNVFNSDSFQSVPFPEMYSSKGDVILSDEARNELRNSFKSLEIEEHEPQEEAEL</sequence>
<dbReference type="PANTHER" id="PTHR33392:SF6">
    <property type="entry name" value="POLYISOPRENYL-TEICHOIC ACID--PEPTIDOGLYCAN TEICHOIC ACID TRANSFERASE TAGU"/>
    <property type="match status" value="1"/>
</dbReference>
<keyword evidence="5" id="KW-1185">Reference proteome</keyword>
<evidence type="ECO:0000259" key="3">
    <source>
        <dbReference type="Pfam" id="PF03816"/>
    </source>
</evidence>
<dbReference type="EMBL" id="JBHSTE010000008">
    <property type="protein sequence ID" value="MFC6334861.1"/>
    <property type="molecule type" value="Genomic_DNA"/>
</dbReference>
<evidence type="ECO:0000313" key="5">
    <source>
        <dbReference type="Proteomes" id="UP001596233"/>
    </source>
</evidence>
<evidence type="ECO:0000256" key="2">
    <source>
        <dbReference type="SAM" id="Phobius"/>
    </source>
</evidence>
<organism evidence="4 5">
    <name type="scientific">Paenibacillus septentrionalis</name>
    <dbReference type="NCBI Taxonomy" id="429342"/>
    <lineage>
        <taxon>Bacteria</taxon>
        <taxon>Bacillati</taxon>
        <taxon>Bacillota</taxon>
        <taxon>Bacilli</taxon>
        <taxon>Bacillales</taxon>
        <taxon>Paenibacillaceae</taxon>
        <taxon>Paenibacillus</taxon>
    </lineage>
</organism>
<proteinExistence type="inferred from homology"/>
<evidence type="ECO:0000313" key="4">
    <source>
        <dbReference type="EMBL" id="MFC6334861.1"/>
    </source>
</evidence>
<feature type="transmembrane region" description="Helical" evidence="2">
    <location>
        <begin position="28"/>
        <end position="51"/>
    </location>
</feature>